<dbReference type="InterPro" id="IPR031468">
    <property type="entry name" value="SMP_LBD"/>
</dbReference>
<evidence type="ECO:0000256" key="8">
    <source>
        <dbReference type="ARBA" id="ARBA00023136"/>
    </source>
</evidence>
<evidence type="ECO:0000259" key="11">
    <source>
        <dbReference type="PROSITE" id="PS51847"/>
    </source>
</evidence>
<evidence type="ECO:0000313" key="12">
    <source>
        <dbReference type="EMBL" id="GAA0145002.1"/>
    </source>
</evidence>
<feature type="transmembrane region" description="Helical" evidence="10">
    <location>
        <begin position="6"/>
        <end position="33"/>
    </location>
</feature>
<dbReference type="EMBL" id="BAABME010000723">
    <property type="protein sequence ID" value="GAA0145002.1"/>
    <property type="molecule type" value="Genomic_DNA"/>
</dbReference>
<dbReference type="Pfam" id="PF23065">
    <property type="entry name" value="PH_SMPa"/>
    <property type="match status" value="1"/>
</dbReference>
<dbReference type="AlphaFoldDB" id="A0AAV3P4V6"/>
<evidence type="ECO:0000256" key="9">
    <source>
        <dbReference type="SAM" id="MobiDB-lite"/>
    </source>
</evidence>
<name>A0AAV3P4V6_LITER</name>
<accession>A0AAV3P4V6</accession>
<dbReference type="GO" id="GO:0006869">
    <property type="term" value="P:lipid transport"/>
    <property type="evidence" value="ECO:0007669"/>
    <property type="project" value="UniProtKB-KW"/>
</dbReference>
<evidence type="ECO:0000256" key="10">
    <source>
        <dbReference type="SAM" id="Phobius"/>
    </source>
</evidence>
<organism evidence="12 13">
    <name type="scientific">Lithospermum erythrorhizon</name>
    <name type="common">Purple gromwell</name>
    <name type="synonym">Lithospermum officinale var. erythrorhizon</name>
    <dbReference type="NCBI Taxonomy" id="34254"/>
    <lineage>
        <taxon>Eukaryota</taxon>
        <taxon>Viridiplantae</taxon>
        <taxon>Streptophyta</taxon>
        <taxon>Embryophyta</taxon>
        <taxon>Tracheophyta</taxon>
        <taxon>Spermatophyta</taxon>
        <taxon>Magnoliopsida</taxon>
        <taxon>eudicotyledons</taxon>
        <taxon>Gunneridae</taxon>
        <taxon>Pentapetalae</taxon>
        <taxon>asterids</taxon>
        <taxon>lamiids</taxon>
        <taxon>Boraginales</taxon>
        <taxon>Boraginaceae</taxon>
        <taxon>Boraginoideae</taxon>
        <taxon>Lithospermeae</taxon>
        <taxon>Lithospermum</taxon>
    </lineage>
</organism>
<sequence>MFVIMVIVFGFVLGVVAVLVVEAVGVVLLMRWLNRKTEKEERKLNYSDTATVPDQSFFCNKQGNVWILESTKIPKGWPFDKVAKEQRPKNEFLEVTPVRKHAKIKDQYLILTEPDGSLTKIQLKGCKIEAVSASGMPSRKWAKRFPVKIEGKESEIYKGCKIVFVYLETAWEKESWCKALRLASYDDKEKRNWVTKLSIDFHNYVTSLNTEYPSFIKPSMVSSADPSDKSLRNDVSSSKVKQFLKKLAKKGSKRDIEVKASSIPIERKRTVRSYSYGDSAGWERMLPPAKPYNAEGNKLSSSSVTTGNEGQLSTIYDRDSDDKIFSDEGTLCWNLLISRLFFDAKNNMQMKTALQSRIQRMLSNMRSPSYIGEITCTSTDTGNVPPHIHGMRVLASNMNEVWAFEIDIEYAGGAVLGVETRLEVGELDAQEAEELNNESSPMGEVTSDLLEGIEYYGKQLNISEDAAADMVQKNERDPKPDDSRGCKMITRVSSQVPKWKSMLHSVAKHVSQIPLALGIKVTSLRGTMRLYIKPPPSDEIWFGFMTMPEVDFSLESYVGDHKVTSGHLAVFLISRFKAAIRETLVLPNCENVYIPWMLAEKDDWVPRKAAPYMWIHQDSGADNSTNKQEVPGSRLGNVVNEVVNNTAKQGAQGSQPGNLGSKIDQAPSTSQDVKHDESVKVGYSGAHTRSESSESCSHSAPTPLSSSNDHLPDHLSTVPVENDRSLEKTPSISSHGTVESCVTSRSVSFSDGLSQSIENDEMRPQRLGTKAKMLGFRKKVGEKLEEKRRSLEEKGKNIVEKMRESKLNN</sequence>
<keyword evidence="6" id="KW-0445">Lipid transport</keyword>
<evidence type="ECO:0000256" key="4">
    <source>
        <dbReference type="ARBA" id="ARBA00022824"/>
    </source>
</evidence>
<dbReference type="GO" id="GO:0008289">
    <property type="term" value="F:lipid binding"/>
    <property type="evidence" value="ECO:0007669"/>
    <property type="project" value="UniProtKB-KW"/>
</dbReference>
<dbReference type="InterPro" id="IPR057080">
    <property type="entry name" value="PH_SMPa"/>
</dbReference>
<dbReference type="CDD" id="cd21675">
    <property type="entry name" value="SMP_TEX2"/>
    <property type="match status" value="1"/>
</dbReference>
<protein>
    <recommendedName>
        <fullName evidence="11">SMP-LTD domain-containing protein</fullName>
    </recommendedName>
</protein>
<gene>
    <name evidence="12" type="ORF">LIER_05299</name>
</gene>
<keyword evidence="13" id="KW-1185">Reference proteome</keyword>
<feature type="domain" description="SMP-LTD" evidence="11">
    <location>
        <begin position="327"/>
        <end position="595"/>
    </location>
</feature>
<feature type="compositionally biased region" description="Polar residues" evidence="9">
    <location>
        <begin position="728"/>
        <end position="741"/>
    </location>
</feature>
<evidence type="ECO:0000313" key="13">
    <source>
        <dbReference type="Proteomes" id="UP001454036"/>
    </source>
</evidence>
<evidence type="ECO:0000256" key="7">
    <source>
        <dbReference type="ARBA" id="ARBA00023121"/>
    </source>
</evidence>
<keyword evidence="3 10" id="KW-0812">Transmembrane</keyword>
<keyword evidence="2" id="KW-0813">Transport</keyword>
<proteinExistence type="predicted"/>
<evidence type="ECO:0000256" key="5">
    <source>
        <dbReference type="ARBA" id="ARBA00022989"/>
    </source>
</evidence>
<dbReference type="GO" id="GO:0005789">
    <property type="term" value="C:endoplasmic reticulum membrane"/>
    <property type="evidence" value="ECO:0007669"/>
    <property type="project" value="UniProtKB-SubCell"/>
</dbReference>
<dbReference type="PANTHER" id="PTHR13466:SF0">
    <property type="entry name" value="SMP-LTD DOMAIN-CONTAINING PROTEIN"/>
    <property type="match status" value="1"/>
</dbReference>
<feature type="region of interest" description="Disordered" evidence="9">
    <location>
        <begin position="648"/>
        <end position="741"/>
    </location>
</feature>
<keyword evidence="5 10" id="KW-1133">Transmembrane helix</keyword>
<comment type="subcellular location">
    <subcellularLocation>
        <location evidence="1">Endoplasmic reticulum membrane</location>
    </subcellularLocation>
</comment>
<dbReference type="Proteomes" id="UP001454036">
    <property type="component" value="Unassembled WGS sequence"/>
</dbReference>
<feature type="compositionally biased region" description="Polar residues" evidence="9">
    <location>
        <begin position="700"/>
        <end position="709"/>
    </location>
</feature>
<dbReference type="PROSITE" id="PS51847">
    <property type="entry name" value="SMP"/>
    <property type="match status" value="1"/>
</dbReference>
<reference evidence="12 13" key="1">
    <citation type="submission" date="2024-01" db="EMBL/GenBank/DDBJ databases">
        <title>The complete chloroplast genome sequence of Lithospermum erythrorhizon: insights into the phylogenetic relationship among Boraginaceae species and the maternal lineages of purple gromwells.</title>
        <authorList>
            <person name="Okada T."/>
            <person name="Watanabe K."/>
        </authorList>
    </citation>
    <scope>NUCLEOTIDE SEQUENCE [LARGE SCALE GENOMIC DNA]</scope>
</reference>
<keyword evidence="8 10" id="KW-0472">Membrane</keyword>
<evidence type="ECO:0000256" key="6">
    <source>
        <dbReference type="ARBA" id="ARBA00023055"/>
    </source>
</evidence>
<feature type="compositionally biased region" description="Polar residues" evidence="9">
    <location>
        <begin position="648"/>
        <end position="658"/>
    </location>
</feature>
<dbReference type="PANTHER" id="PTHR13466">
    <property type="entry name" value="TEX2 PROTEIN-RELATED"/>
    <property type="match status" value="1"/>
</dbReference>
<comment type="caution">
    <text evidence="12">The sequence shown here is derived from an EMBL/GenBank/DDBJ whole genome shotgun (WGS) entry which is preliminary data.</text>
</comment>
<evidence type="ECO:0000256" key="2">
    <source>
        <dbReference type="ARBA" id="ARBA00022448"/>
    </source>
</evidence>
<keyword evidence="4" id="KW-0256">Endoplasmic reticulum</keyword>
<evidence type="ECO:0000256" key="1">
    <source>
        <dbReference type="ARBA" id="ARBA00004586"/>
    </source>
</evidence>
<evidence type="ECO:0000256" key="3">
    <source>
        <dbReference type="ARBA" id="ARBA00022692"/>
    </source>
</evidence>
<keyword evidence="7" id="KW-0446">Lipid-binding</keyword>